<protein>
    <submittedName>
        <fullName evidence="3">Uncharacterized protein</fullName>
    </submittedName>
</protein>
<dbReference type="EMBL" id="JAVHJL010000003">
    <property type="protein sequence ID" value="KAK6507285.1"/>
    <property type="molecule type" value="Genomic_DNA"/>
</dbReference>
<feature type="compositionally biased region" description="Low complexity" evidence="1">
    <location>
        <begin position="62"/>
        <end position="84"/>
    </location>
</feature>
<evidence type="ECO:0000313" key="4">
    <source>
        <dbReference type="Proteomes" id="UP001370758"/>
    </source>
</evidence>
<accession>A0AAV9WEJ2</accession>
<gene>
    <name evidence="3" type="ORF">TWF481_005730</name>
</gene>
<dbReference type="Proteomes" id="UP001370758">
    <property type="component" value="Unassembled WGS sequence"/>
</dbReference>
<dbReference type="AlphaFoldDB" id="A0AAV9WEJ2"/>
<keyword evidence="2" id="KW-1133">Transmembrane helix</keyword>
<feature type="compositionally biased region" description="Low complexity" evidence="1">
    <location>
        <begin position="141"/>
        <end position="156"/>
    </location>
</feature>
<keyword evidence="4" id="KW-1185">Reference proteome</keyword>
<feature type="compositionally biased region" description="Low complexity" evidence="1">
    <location>
        <begin position="123"/>
        <end position="134"/>
    </location>
</feature>
<feature type="region of interest" description="Disordered" evidence="1">
    <location>
        <begin position="103"/>
        <end position="156"/>
    </location>
</feature>
<proteinExistence type="predicted"/>
<evidence type="ECO:0000256" key="2">
    <source>
        <dbReference type="SAM" id="Phobius"/>
    </source>
</evidence>
<name>A0AAV9WEJ2_9PEZI</name>
<evidence type="ECO:0000313" key="3">
    <source>
        <dbReference type="EMBL" id="KAK6507285.1"/>
    </source>
</evidence>
<organism evidence="3 4">
    <name type="scientific">Arthrobotrys musiformis</name>
    <dbReference type="NCBI Taxonomy" id="47236"/>
    <lineage>
        <taxon>Eukaryota</taxon>
        <taxon>Fungi</taxon>
        <taxon>Dikarya</taxon>
        <taxon>Ascomycota</taxon>
        <taxon>Pezizomycotina</taxon>
        <taxon>Orbiliomycetes</taxon>
        <taxon>Orbiliales</taxon>
        <taxon>Orbiliaceae</taxon>
        <taxon>Arthrobotrys</taxon>
    </lineage>
</organism>
<comment type="caution">
    <text evidence="3">The sequence shown here is derived from an EMBL/GenBank/DDBJ whole genome shotgun (WGS) entry which is preliminary data.</text>
</comment>
<feature type="compositionally biased region" description="Pro residues" evidence="1">
    <location>
        <begin position="113"/>
        <end position="122"/>
    </location>
</feature>
<feature type="transmembrane region" description="Helical" evidence="2">
    <location>
        <begin position="26"/>
        <end position="53"/>
    </location>
</feature>
<reference evidence="3 4" key="1">
    <citation type="submission" date="2023-08" db="EMBL/GenBank/DDBJ databases">
        <authorList>
            <person name="Palmer J.M."/>
        </authorList>
    </citation>
    <scope>NUCLEOTIDE SEQUENCE [LARGE SCALE GENOMIC DNA]</scope>
    <source>
        <strain evidence="3 4">TWF481</strain>
    </source>
</reference>
<feature type="compositionally biased region" description="Low complexity" evidence="1">
    <location>
        <begin position="103"/>
        <end position="112"/>
    </location>
</feature>
<feature type="region of interest" description="Disordered" evidence="1">
    <location>
        <begin position="62"/>
        <end position="87"/>
    </location>
</feature>
<keyword evidence="2" id="KW-0472">Membrane</keyword>
<sequence>MIDRISPPSPHPSQYRLQHLQPHRSIIVIIGIVSFISSSIGIPSTVVTLILLAESLRQHINTSTTSPHSSHTSTTHPSTPIHTHAQAHTRCCHSAPLHLSTSLHTSPLLSPSRKPPPSPPQPSTISPTISIPVPGHKAPYTKTTSSSAYSSCRTTT</sequence>
<evidence type="ECO:0000256" key="1">
    <source>
        <dbReference type="SAM" id="MobiDB-lite"/>
    </source>
</evidence>
<keyword evidence="2" id="KW-0812">Transmembrane</keyword>